<dbReference type="OrthoDB" id="3089at2759"/>
<evidence type="ECO:0000256" key="1">
    <source>
        <dbReference type="ARBA" id="ARBA00005882"/>
    </source>
</evidence>
<dbReference type="PANTHER" id="PTHR12219">
    <property type="entry name" value="NADH-UBIQUINONE OXIDOREDUCTASE"/>
    <property type="match status" value="1"/>
</dbReference>
<evidence type="ECO:0000256" key="4">
    <source>
        <dbReference type="ARBA" id="ARBA00022792"/>
    </source>
</evidence>
<evidence type="ECO:0000256" key="2">
    <source>
        <dbReference type="ARBA" id="ARBA00022448"/>
    </source>
</evidence>
<dbReference type="PANTHER" id="PTHR12219:SF8">
    <property type="entry name" value="NADH DEHYDROGENASE [UBIQUINONE] IRON-SULFUR PROTEIN 4, MITOCHONDRIAL"/>
    <property type="match status" value="1"/>
</dbReference>
<evidence type="ECO:0000313" key="11">
    <source>
        <dbReference type="Proteomes" id="UP000268093"/>
    </source>
</evidence>
<proteinExistence type="inferred from homology"/>
<dbReference type="AlphaFoldDB" id="A0A433BA65"/>
<comment type="function">
    <text evidence="9">Accessory subunit of the mitochondrial membrane respiratory chain NADH dehydrogenase (Complex I), that is believed not to be involved in catalysis. Complex I functions in the transfer of electrons from NADH to the respiratory chain. The immediate electron acceptor for the enzyme is believed to be ubiquinone.</text>
</comment>
<keyword evidence="3 9" id="KW-0679">Respiratory chain</keyword>
<evidence type="ECO:0000256" key="5">
    <source>
        <dbReference type="ARBA" id="ARBA00022946"/>
    </source>
</evidence>
<protein>
    <recommendedName>
        <fullName evidence="9">NADH dehydrogenase [ubiquinone] iron-sulfur protein 4, mitochondrial</fullName>
    </recommendedName>
</protein>
<gene>
    <name evidence="10" type="ORF">BC936DRAFT_139295</name>
</gene>
<name>A0A433BA65_9FUNG</name>
<reference evidence="10 11" key="1">
    <citation type="journal article" date="2018" name="New Phytol.">
        <title>Phylogenomics of Endogonaceae and evolution of mycorrhizas within Mucoromycota.</title>
        <authorList>
            <person name="Chang Y."/>
            <person name="Desiro A."/>
            <person name="Na H."/>
            <person name="Sandor L."/>
            <person name="Lipzen A."/>
            <person name="Clum A."/>
            <person name="Barry K."/>
            <person name="Grigoriev I.V."/>
            <person name="Martin F.M."/>
            <person name="Stajich J.E."/>
            <person name="Smith M.E."/>
            <person name="Bonito G."/>
            <person name="Spatafora J.W."/>
        </authorList>
    </citation>
    <scope>NUCLEOTIDE SEQUENCE [LARGE SCALE GENOMIC DNA]</scope>
    <source>
        <strain evidence="10 11">GMNB39</strain>
    </source>
</reference>
<accession>A0A433BA65</accession>
<keyword evidence="8 9" id="KW-0472">Membrane</keyword>
<evidence type="ECO:0000256" key="8">
    <source>
        <dbReference type="ARBA" id="ARBA00023136"/>
    </source>
</evidence>
<organism evidence="10 11">
    <name type="scientific">Jimgerdemannia flammicorona</name>
    <dbReference type="NCBI Taxonomy" id="994334"/>
    <lineage>
        <taxon>Eukaryota</taxon>
        <taxon>Fungi</taxon>
        <taxon>Fungi incertae sedis</taxon>
        <taxon>Mucoromycota</taxon>
        <taxon>Mucoromycotina</taxon>
        <taxon>Endogonomycetes</taxon>
        <taxon>Endogonales</taxon>
        <taxon>Endogonaceae</taxon>
        <taxon>Jimgerdemannia</taxon>
    </lineage>
</organism>
<evidence type="ECO:0000256" key="9">
    <source>
        <dbReference type="RuleBase" id="RU367010"/>
    </source>
</evidence>
<evidence type="ECO:0000256" key="3">
    <source>
        <dbReference type="ARBA" id="ARBA00022660"/>
    </source>
</evidence>
<keyword evidence="11" id="KW-1185">Reference proteome</keyword>
<dbReference type="FunFam" id="3.30.160.190:FF:000001">
    <property type="entry name" value="NADH-ubiquinone oxidoreductase 21 kDa subunit mitochondrial"/>
    <property type="match status" value="1"/>
</dbReference>
<dbReference type="GO" id="GO:0005743">
    <property type="term" value="C:mitochondrial inner membrane"/>
    <property type="evidence" value="ECO:0007669"/>
    <property type="project" value="UniProtKB-SubCell"/>
</dbReference>
<evidence type="ECO:0000313" key="10">
    <source>
        <dbReference type="EMBL" id="RUP19749.1"/>
    </source>
</evidence>
<comment type="caution">
    <text evidence="10">The sequence shown here is derived from an EMBL/GenBank/DDBJ whole genome shotgun (WGS) entry which is preliminary data.</text>
</comment>
<dbReference type="EMBL" id="RBNI01014643">
    <property type="protein sequence ID" value="RUP19749.1"/>
    <property type="molecule type" value="Genomic_DNA"/>
</dbReference>
<dbReference type="Pfam" id="PF04800">
    <property type="entry name" value="NDUS4"/>
    <property type="match status" value="1"/>
</dbReference>
<keyword evidence="2 9" id="KW-0813">Transport</keyword>
<comment type="similarity">
    <text evidence="1 9">Belongs to the complex I NDUFS4 subunit family.</text>
</comment>
<dbReference type="GO" id="GO:0022900">
    <property type="term" value="P:electron transport chain"/>
    <property type="evidence" value="ECO:0007669"/>
    <property type="project" value="InterPro"/>
</dbReference>
<sequence length="169" mass="19000">MASIIAKTALPALHRSLAAPAAWSTVAHRFSSSDASKSVTAIEDDSKVLAVDAMSGAPEELRDRTVRIFRPARTATQQGTQGARLWKIDFDILESAARWENPLMGWASSADTQQALTMKFASKEDAIHFAERQGWNYYVQEPKESKFRKKVYADNYKYSPDKLRMIKTK</sequence>
<dbReference type="Gene3D" id="3.30.160.190">
    <property type="entry name" value="atu1810 like domain"/>
    <property type="match status" value="1"/>
</dbReference>
<evidence type="ECO:0000256" key="7">
    <source>
        <dbReference type="ARBA" id="ARBA00023128"/>
    </source>
</evidence>
<keyword evidence="4 9" id="KW-0999">Mitochondrion inner membrane</keyword>
<keyword evidence="7 9" id="KW-0496">Mitochondrion</keyword>
<dbReference type="InterPro" id="IPR038532">
    <property type="entry name" value="NDUFS4-like_sf"/>
</dbReference>
<comment type="subcellular location">
    <subcellularLocation>
        <location evidence="9">Mitochondrion inner membrane</location>
        <topology evidence="9">Peripheral membrane protein</topology>
        <orientation evidence="9">Matrix side</orientation>
    </subcellularLocation>
</comment>
<keyword evidence="5 9" id="KW-0809">Transit peptide</keyword>
<dbReference type="Proteomes" id="UP000268093">
    <property type="component" value="Unassembled WGS sequence"/>
</dbReference>
<keyword evidence="6 9" id="KW-0249">Electron transport</keyword>
<dbReference type="InterPro" id="IPR006885">
    <property type="entry name" value="NADH_UbQ_FeS_4_mit-like"/>
</dbReference>
<evidence type="ECO:0000256" key="6">
    <source>
        <dbReference type="ARBA" id="ARBA00022982"/>
    </source>
</evidence>